<dbReference type="InterPro" id="IPR010982">
    <property type="entry name" value="Lambda_DNA-bd_dom_sf"/>
</dbReference>
<evidence type="ECO:0000313" key="3">
    <source>
        <dbReference type="Proteomes" id="UP000542811"/>
    </source>
</evidence>
<evidence type="ECO:0000313" key="2">
    <source>
        <dbReference type="EMBL" id="MBB3165780.1"/>
    </source>
</evidence>
<dbReference type="Pfam" id="PF13744">
    <property type="entry name" value="HTH_37"/>
    <property type="match status" value="1"/>
</dbReference>
<evidence type="ECO:0000259" key="1">
    <source>
        <dbReference type="Pfam" id="PF13744"/>
    </source>
</evidence>
<gene>
    <name evidence="2" type="ORF">FHS25_006292</name>
</gene>
<dbReference type="Gene3D" id="1.10.260.40">
    <property type="entry name" value="lambda repressor-like DNA-binding domains"/>
    <property type="match status" value="1"/>
</dbReference>
<keyword evidence="2" id="KW-0238">DNA-binding</keyword>
<keyword evidence="3" id="KW-1185">Reference proteome</keyword>
<accession>A0ABR6GHK1</accession>
<protein>
    <submittedName>
        <fullName evidence="2">XRE-type DNA-binding protein</fullName>
    </submittedName>
</protein>
<dbReference type="GO" id="GO:0003677">
    <property type="term" value="F:DNA binding"/>
    <property type="evidence" value="ECO:0007669"/>
    <property type="project" value="UniProtKB-KW"/>
</dbReference>
<sequence length="164" mass="18444">MKTCWQQDFSAATWPAQGRERGSVPHRVRTIQRRQLDGSVILAYLQNSVIFKVRNCAMTQLEYDNIFEAITGDPIEAADLTLRSDLVNTLVAIFKERGWKNADIGAALDIPQSRVSELVRGKIAVLSVQKLFGYLAVLGYRFKPSLDGNHHVVCRVEEKQKEAA</sequence>
<reference evidence="2 3" key="1">
    <citation type="submission" date="2020-08" db="EMBL/GenBank/DDBJ databases">
        <title>Genomic Encyclopedia of Type Strains, Phase III (KMG-III): the genomes of soil and plant-associated and newly described type strains.</title>
        <authorList>
            <person name="Whitman W."/>
        </authorList>
    </citation>
    <scope>NUCLEOTIDE SEQUENCE [LARGE SCALE GENOMIC DNA]</scope>
    <source>
        <strain evidence="2 3">CECT 8280</strain>
    </source>
</reference>
<organism evidence="2 3">
    <name type="scientific">Rhizobium laguerreae</name>
    <dbReference type="NCBI Taxonomy" id="1076926"/>
    <lineage>
        <taxon>Bacteria</taxon>
        <taxon>Pseudomonadati</taxon>
        <taxon>Pseudomonadota</taxon>
        <taxon>Alphaproteobacteria</taxon>
        <taxon>Hyphomicrobiales</taxon>
        <taxon>Rhizobiaceae</taxon>
        <taxon>Rhizobium/Agrobacterium group</taxon>
        <taxon>Rhizobium</taxon>
    </lineage>
</organism>
<dbReference type="InterPro" id="IPR039554">
    <property type="entry name" value="HigA2-like_HTH"/>
</dbReference>
<dbReference type="EMBL" id="JACHXX010000012">
    <property type="protein sequence ID" value="MBB3165780.1"/>
    <property type="molecule type" value="Genomic_DNA"/>
</dbReference>
<dbReference type="SUPFAM" id="SSF47413">
    <property type="entry name" value="lambda repressor-like DNA-binding domains"/>
    <property type="match status" value="1"/>
</dbReference>
<dbReference type="RefSeq" id="WP_245310473.1">
    <property type="nucleotide sequence ID" value="NZ_JACHXX010000012.1"/>
</dbReference>
<name>A0ABR6GHK1_9HYPH</name>
<comment type="caution">
    <text evidence="2">The sequence shown here is derived from an EMBL/GenBank/DDBJ whole genome shotgun (WGS) entry which is preliminary data.</text>
</comment>
<feature type="domain" description="HigA2-like helix-turn-helix" evidence="1">
    <location>
        <begin position="76"/>
        <end position="141"/>
    </location>
</feature>
<dbReference type="Proteomes" id="UP000542811">
    <property type="component" value="Unassembled WGS sequence"/>
</dbReference>
<proteinExistence type="predicted"/>